<dbReference type="dictyBase" id="DDB_G0283767">
    <property type="gene designation" value="dct"/>
</dbReference>
<dbReference type="GO" id="GO:0005737">
    <property type="term" value="C:cytoplasm"/>
    <property type="evidence" value="ECO:0000314"/>
    <property type="project" value="dictyBase"/>
</dbReference>
<dbReference type="PaxDb" id="44689-DDB0191252"/>
<feature type="compositionally biased region" description="Polar residues" evidence="1">
    <location>
        <begin position="139"/>
        <end position="178"/>
    </location>
</feature>
<dbReference type="GO" id="GO:1903664">
    <property type="term" value="P:regulation of asexual reproduction"/>
    <property type="evidence" value="ECO:0000315"/>
    <property type="project" value="dictyBase"/>
</dbReference>
<dbReference type="GO" id="GO:0051015">
    <property type="term" value="F:actin filament binding"/>
    <property type="evidence" value="ECO:0000314"/>
    <property type="project" value="dictyBase"/>
</dbReference>
<dbReference type="VEuPathDB" id="AmoebaDB:DDB_G0283767"/>
<evidence type="ECO:0000256" key="1">
    <source>
        <dbReference type="SAM" id="MobiDB-lite"/>
    </source>
</evidence>
<dbReference type="GO" id="GO:0042802">
    <property type="term" value="F:identical protein binding"/>
    <property type="evidence" value="ECO:0000353"/>
    <property type="project" value="dictyBase"/>
</dbReference>
<dbReference type="STRING" id="44689.Q9NHF6"/>
<gene>
    <name evidence="2" type="primary">dct</name>
    <name evidence="3" type="ORF">DDB_G0283767</name>
</gene>
<keyword evidence="4" id="KW-1185">Reference proteome</keyword>
<feature type="compositionally biased region" description="Polar residues" evidence="1">
    <location>
        <begin position="227"/>
        <end position="236"/>
    </location>
</feature>
<reference evidence="3 4" key="2">
    <citation type="journal article" date="2005" name="Nature">
        <title>The genome of the social amoeba Dictyostelium discoideum.</title>
        <authorList>
            <consortium name="The Dictyostelium discoideum Sequencing Consortium"/>
            <person name="Eichinger L."/>
            <person name="Pachebat J.A."/>
            <person name="Glockner G."/>
            <person name="Rajandream M.A."/>
            <person name="Sucgang R."/>
            <person name="Berriman M."/>
            <person name="Song J."/>
            <person name="Olsen R."/>
            <person name="Szafranski K."/>
            <person name="Xu Q."/>
            <person name="Tunggal B."/>
            <person name="Kummerfeld S."/>
            <person name="Madera M."/>
            <person name="Konfortov B.A."/>
            <person name="Rivero F."/>
            <person name="Bankier A.T."/>
            <person name="Lehmann R."/>
            <person name="Hamlin N."/>
            <person name="Davies R."/>
            <person name="Gaudet P."/>
            <person name="Fey P."/>
            <person name="Pilcher K."/>
            <person name="Chen G."/>
            <person name="Saunders D."/>
            <person name="Sodergren E."/>
            <person name="Davis P."/>
            <person name="Kerhornou A."/>
            <person name="Nie X."/>
            <person name="Hall N."/>
            <person name="Anjard C."/>
            <person name="Hemphill L."/>
            <person name="Bason N."/>
            <person name="Farbrother P."/>
            <person name="Desany B."/>
            <person name="Just E."/>
            <person name="Morio T."/>
            <person name="Rost R."/>
            <person name="Churcher C."/>
            <person name="Cooper J."/>
            <person name="Haydock S."/>
            <person name="van Driessche N."/>
            <person name="Cronin A."/>
            <person name="Goodhead I."/>
            <person name="Muzny D."/>
            <person name="Mourier T."/>
            <person name="Pain A."/>
            <person name="Lu M."/>
            <person name="Harper D."/>
            <person name="Lindsay R."/>
            <person name="Hauser H."/>
            <person name="James K."/>
            <person name="Quiles M."/>
            <person name="Madan Babu M."/>
            <person name="Saito T."/>
            <person name="Buchrieser C."/>
            <person name="Wardroper A."/>
            <person name="Felder M."/>
            <person name="Thangavelu M."/>
            <person name="Johnson D."/>
            <person name="Knights A."/>
            <person name="Loulseged H."/>
            <person name="Mungall K."/>
            <person name="Oliver K."/>
            <person name="Price C."/>
            <person name="Quail M.A."/>
            <person name="Urushihara H."/>
            <person name="Hernandez J."/>
            <person name="Rabbinowitsch E."/>
            <person name="Steffen D."/>
            <person name="Sanders M."/>
            <person name="Ma J."/>
            <person name="Kohara Y."/>
            <person name="Sharp S."/>
            <person name="Simmonds M."/>
            <person name="Spiegler S."/>
            <person name="Tivey A."/>
            <person name="Sugano S."/>
            <person name="White B."/>
            <person name="Walker D."/>
            <person name="Woodward J."/>
            <person name="Winckler T."/>
            <person name="Tanaka Y."/>
            <person name="Shaulsky G."/>
            <person name="Schleicher M."/>
            <person name="Weinstock G."/>
            <person name="Rosenthal A."/>
            <person name="Cox E.C."/>
            <person name="Chisholm R.L."/>
            <person name="Gibbs R."/>
            <person name="Loomis W.F."/>
            <person name="Platzer M."/>
            <person name="Kay R.R."/>
            <person name="Williams J."/>
            <person name="Dear P.H."/>
            <person name="Noegel A.A."/>
            <person name="Barrell B."/>
            <person name="Kuspa A."/>
        </authorList>
    </citation>
    <scope>NUCLEOTIDE SEQUENCE [LARGE SCALE GENOMIC DNA]</scope>
    <source>
        <strain evidence="3 4">AX4</strain>
    </source>
</reference>
<feature type="compositionally biased region" description="Basic and acidic residues" evidence="1">
    <location>
        <begin position="88"/>
        <end position="98"/>
    </location>
</feature>
<evidence type="ECO:0000313" key="3">
    <source>
        <dbReference type="EMBL" id="EAL65498.1"/>
    </source>
</evidence>
<dbReference type="GO" id="GO:0031143">
    <property type="term" value="C:pseudopodium"/>
    <property type="evidence" value="ECO:0000314"/>
    <property type="project" value="dictyBase"/>
</dbReference>
<dbReference type="GeneID" id="8624276"/>
<dbReference type="EMBL" id="AAFI02000057">
    <property type="protein sequence ID" value="EAL65498.1"/>
    <property type="molecule type" value="Genomic_DNA"/>
</dbReference>
<evidence type="ECO:0000313" key="2">
    <source>
        <dbReference type="EMBL" id="AAF67107.1"/>
    </source>
</evidence>
<dbReference type="GO" id="GO:0031252">
    <property type="term" value="C:cell leading edge"/>
    <property type="evidence" value="ECO:0000314"/>
    <property type="project" value="dictyBase"/>
</dbReference>
<dbReference type="GO" id="GO:0007015">
    <property type="term" value="P:actin filament organization"/>
    <property type="evidence" value="ECO:0000314"/>
    <property type="project" value="dictyBase"/>
</dbReference>
<dbReference type="GO" id="GO:0005829">
    <property type="term" value="C:cytosol"/>
    <property type="evidence" value="ECO:0000314"/>
    <property type="project" value="dictyBase"/>
</dbReference>
<feature type="compositionally biased region" description="Low complexity" evidence="1">
    <location>
        <begin position="64"/>
        <end position="75"/>
    </location>
</feature>
<dbReference type="GO" id="GO:0046580">
    <property type="term" value="P:negative regulation of Ras protein signal transduction"/>
    <property type="evidence" value="ECO:0000315"/>
    <property type="project" value="dictyBase"/>
</dbReference>
<dbReference type="AlphaFoldDB" id="Q9NHF6"/>
<accession>Q9NHF6</accession>
<evidence type="ECO:0000313" key="4">
    <source>
        <dbReference type="Proteomes" id="UP000002195"/>
    </source>
</evidence>
<dbReference type="eggNOG" id="ENOG502RDE2">
    <property type="taxonomic scope" value="Eukaryota"/>
</dbReference>
<dbReference type="GO" id="GO:0051017">
    <property type="term" value="P:actin filament bundle assembly"/>
    <property type="evidence" value="ECO:0000314"/>
    <property type="project" value="dictyBase"/>
</dbReference>
<dbReference type="GO" id="GO:0005886">
    <property type="term" value="C:plasma membrane"/>
    <property type="evidence" value="ECO:0000314"/>
    <property type="project" value="dictyBase"/>
</dbReference>
<dbReference type="OMA" id="RWGLKIN"/>
<feature type="compositionally biased region" description="Low complexity" evidence="1">
    <location>
        <begin position="201"/>
        <end position="226"/>
    </location>
</feature>
<dbReference type="GO" id="GO:0030866">
    <property type="term" value="P:cortical actin cytoskeleton organization"/>
    <property type="evidence" value="ECO:0000314"/>
    <property type="project" value="dictyBase"/>
</dbReference>
<accession>Q54QJ3</accession>
<dbReference type="GO" id="GO:0005938">
    <property type="term" value="C:cell cortex"/>
    <property type="evidence" value="ECO:0000314"/>
    <property type="project" value="dictyBase"/>
</dbReference>
<dbReference type="FunCoup" id="Q9NHF6">
    <property type="interactions" value="529"/>
</dbReference>
<dbReference type="KEGG" id="ddi:DDB_G0283767"/>
<sequence length="354" mass="37870">MYSPEDLEYREQQRLSKALQGKLGGASSRKSWAPVVTGKPQTHSAPVNSSFASISISDKHHESPSTTTSSPSTSSGVDNSSIYPGAIVEDKVKSQEAHRLKKMGLSTEEDESTAHIPAYTSLNSSSSSTISKSNSNQSLAKETSSNNLLQYQSPVRVASSTSSENLVDSASIMNNVDSHTSEEKMKQEAKRLERWGLKINSPTATSPSTTSPPVSSTTPVAPVTPTEQSVPQSPFSTGAAVSVNQSHSNLPIATTQQFLDRIVLSAKSVKQIIQKKTSNRDIVISILMDLVKESANFGMTLSSTTPMSFDISQNAGKLAGAVNELVKDTAHENNKIFDEIQVLLGLLYLAVVAN</sequence>
<dbReference type="RefSeq" id="XP_638878.1">
    <property type="nucleotide sequence ID" value="XM_633786.1"/>
</dbReference>
<dbReference type="EMBL" id="AF222688">
    <property type="protein sequence ID" value="AAF67107.1"/>
    <property type="molecule type" value="mRNA"/>
</dbReference>
<reference evidence="2" key="1">
    <citation type="journal article" date="2000" name="J. Cell Biol.">
        <title>Dynacortin, a genetic link between equatorial contractility and global shape control discovered by library complementation of a Dictyostelium discoideum cytokinesis mutant.</title>
        <authorList>
            <person name="Robinson D.N."/>
            <person name="Spudich J.A."/>
        </authorList>
    </citation>
    <scope>NUCLEOTIDE SEQUENCE</scope>
</reference>
<feature type="compositionally biased region" description="Polar residues" evidence="1">
    <location>
        <begin position="39"/>
        <end position="56"/>
    </location>
</feature>
<feature type="compositionally biased region" description="Low complexity" evidence="1">
    <location>
        <begin position="121"/>
        <end position="138"/>
    </location>
</feature>
<reference evidence="3" key="3">
    <citation type="submission" date="2009-08" db="EMBL/GenBank/DDBJ databases">
        <authorList>
            <consortium name="The Dictyostelium discoideum Sequencing Consortium"/>
            <person name="Eichinger L."/>
            <person name="Pachebat J.A."/>
            <person name="Gloeckner G."/>
            <person name="Rajandream M.-A."/>
            <person name="Sucgang R."/>
            <person name="Song J."/>
            <person name="Cox E.C."/>
            <person name="Tunggal B."/>
            <person name="Szafranski K."/>
            <person name="Konfortov B.A."/>
            <person name="Farbrother P."/>
            <person name="Bankier A.T."/>
            <person name="Lehmann R."/>
            <person name="Hamlin N."/>
            <person name="Xu Q."/>
            <person name="Davies R."/>
            <person name="Gaudet P."/>
            <person name="Fey P."/>
            <person name="Pilcher K."/>
            <person name="Chen G."/>
            <person name="Saunders D."/>
            <person name="Sodergren E."/>
            <person name="Davis P."/>
            <person name="Nie X."/>
            <person name="Kerhornou A."/>
            <person name="Hemphill L."/>
            <person name="Bason N."/>
            <person name="Berriman M."/>
            <person name="Desany B."/>
            <person name="Churcher C."/>
            <person name="Cooper J."/>
            <person name="van Driessche N."/>
            <person name="Cronin A."/>
            <person name="Goodhead I."/>
            <person name="Muzny D."/>
            <person name="Hall N."/>
            <person name="Harper D."/>
            <person name="Lindsay R."/>
            <person name="Hauser H."/>
            <person name="James K."/>
            <person name="Quiles M."/>
            <person name="Buchrieser C."/>
            <person name="Wardroper A."/>
            <person name="Thangavelu M."/>
            <person name="Johnson D."/>
            <person name="Knights A."/>
            <person name="Loulseged H."/>
            <person name="Mungall K."/>
            <person name="Price C."/>
            <person name="Ma J."/>
            <person name="Quail M."/>
            <person name="Hernandez J."/>
            <person name="Rabbinowitsch E."/>
            <person name="Steffen D."/>
            <person name="Sanders M."/>
            <person name="Weinstock G."/>
            <person name="Sharp S."/>
            <person name="Just E."/>
            <person name="Shaulsky G."/>
            <person name="Simmonds M."/>
            <person name="Tivey A."/>
            <person name="White B."/>
            <person name="Walker D."/>
            <person name="Woodward J."/>
            <person name="Winckler T."/>
            <person name="Schleicher M."/>
            <person name="Rosenthal A."/>
            <person name="Rivero F."/>
            <person name="Chisholm R.L."/>
            <person name="Gibbs R."/>
            <person name="Loomis W.F."/>
            <person name="Platzer M."/>
            <person name="Kay R.R."/>
            <person name="Williams J."/>
            <person name="Dear P.H."/>
            <person name="Noegel A.A."/>
            <person name="Barrell B."/>
            <person name="Kuspa A."/>
        </authorList>
    </citation>
    <scope>NUCLEOTIDE SEQUENCE</scope>
    <source>
        <strain evidence="3">AX4</strain>
    </source>
</reference>
<proteinExistence type="evidence at transcript level"/>
<dbReference type="GO" id="GO:0043327">
    <property type="term" value="P:chemotaxis to cAMP"/>
    <property type="evidence" value="ECO:0000315"/>
    <property type="project" value="dictyBase"/>
</dbReference>
<dbReference type="GO" id="GO:0000281">
    <property type="term" value="P:mitotic cytokinesis"/>
    <property type="evidence" value="ECO:0000315"/>
    <property type="project" value="dictyBase"/>
</dbReference>
<feature type="compositionally biased region" description="Basic and acidic residues" evidence="1">
    <location>
        <begin position="179"/>
        <end position="196"/>
    </location>
</feature>
<dbReference type="Proteomes" id="UP000002195">
    <property type="component" value="Unassembled WGS sequence"/>
</dbReference>
<feature type="region of interest" description="Disordered" evidence="1">
    <location>
        <begin position="1"/>
        <end position="238"/>
    </location>
</feature>
<organism evidence="2">
    <name type="scientific">Dictyostelium discoideum</name>
    <name type="common">Social amoeba</name>
    <dbReference type="NCBI Taxonomy" id="44689"/>
    <lineage>
        <taxon>Eukaryota</taxon>
        <taxon>Amoebozoa</taxon>
        <taxon>Evosea</taxon>
        <taxon>Eumycetozoa</taxon>
        <taxon>Dictyostelia</taxon>
        <taxon>Dictyosteliales</taxon>
        <taxon>Dictyosteliaceae</taxon>
        <taxon>Dictyostelium</taxon>
    </lineage>
</organism>
<name>Q9NHF6_DICDI</name>
<dbReference type="HOGENOM" id="CLU_783964_0_0_1"/>
<protein>
    <submittedName>
        <fullName evidence="2">Dynacortin</fullName>
    </submittedName>
</protein>